<organism evidence="1 2">
    <name type="scientific">Coemansia helicoidea</name>
    <dbReference type="NCBI Taxonomy" id="1286919"/>
    <lineage>
        <taxon>Eukaryota</taxon>
        <taxon>Fungi</taxon>
        <taxon>Fungi incertae sedis</taxon>
        <taxon>Zoopagomycota</taxon>
        <taxon>Kickxellomycotina</taxon>
        <taxon>Kickxellomycetes</taxon>
        <taxon>Kickxellales</taxon>
        <taxon>Kickxellaceae</taxon>
        <taxon>Coemansia</taxon>
    </lineage>
</organism>
<proteinExistence type="predicted"/>
<dbReference type="EMBL" id="JANBUN010003630">
    <property type="protein sequence ID" value="KAJ2789987.1"/>
    <property type="molecule type" value="Genomic_DNA"/>
</dbReference>
<accession>A0ACC1KHN0</accession>
<dbReference type="Proteomes" id="UP001140087">
    <property type="component" value="Unassembled WGS sequence"/>
</dbReference>
<evidence type="ECO:0000313" key="1">
    <source>
        <dbReference type="EMBL" id="KAJ2789987.1"/>
    </source>
</evidence>
<name>A0ACC1KHN0_9FUNG</name>
<evidence type="ECO:0000313" key="2">
    <source>
        <dbReference type="Proteomes" id="UP001140087"/>
    </source>
</evidence>
<protein>
    <submittedName>
        <fullName evidence="1">Uncharacterized protein</fullName>
    </submittedName>
</protein>
<sequence length="223" mass="23939">MRAWPADRTPVAADTLPQVVPAQRELYIGARAAKSLNVVIVAPYGLREAERWFYGGFVALALQWDGEAATSSLTVPYGGYNGDYRKLPVLGAPPLSPPQLLDGSRQPIADVAGLTIAAGTNATLAVTLMMPTRILSATLVAVDGRTAGYIGGGYSEYNSRSQVVKPRIEMRVSATVFQDKALTAPVPVPPGRYRLRVDALRLFGEPSQAADYESWESDLFSIA</sequence>
<comment type="caution">
    <text evidence="1">The sequence shown here is derived from an EMBL/GenBank/DDBJ whole genome shotgun (WGS) entry which is preliminary data.</text>
</comment>
<keyword evidence="2" id="KW-1185">Reference proteome</keyword>
<reference evidence="1" key="1">
    <citation type="submission" date="2022-07" db="EMBL/GenBank/DDBJ databases">
        <title>Phylogenomic reconstructions and comparative analyses of Kickxellomycotina fungi.</title>
        <authorList>
            <person name="Reynolds N.K."/>
            <person name="Stajich J.E."/>
            <person name="Barry K."/>
            <person name="Grigoriev I.V."/>
            <person name="Crous P."/>
            <person name="Smith M.E."/>
        </authorList>
    </citation>
    <scope>NUCLEOTIDE SEQUENCE</scope>
    <source>
        <strain evidence="1">BCRC 34780</strain>
    </source>
</reference>
<gene>
    <name evidence="1" type="ORF">H4R21_006610</name>
</gene>